<evidence type="ECO:0000256" key="3">
    <source>
        <dbReference type="ARBA" id="ARBA00022701"/>
    </source>
</evidence>
<feature type="region of interest" description="Disordered" evidence="12">
    <location>
        <begin position="1"/>
        <end position="20"/>
    </location>
</feature>
<dbReference type="Gene3D" id="3.40.850.10">
    <property type="entry name" value="Kinesin motor domain"/>
    <property type="match status" value="1"/>
</dbReference>
<evidence type="ECO:0000259" key="13">
    <source>
        <dbReference type="PROSITE" id="PS50067"/>
    </source>
</evidence>
<comment type="subcellular location">
    <subcellularLocation>
        <location evidence="1">Cytoplasm</location>
        <location evidence="1">Cytoskeleton</location>
        <location evidence="1">Spindle</location>
    </subcellularLocation>
</comment>
<dbReference type="PANTHER" id="PTHR47970:SF12">
    <property type="entry name" value="KINESIN FAMILY MEMBER 11"/>
    <property type="match status" value="1"/>
</dbReference>
<evidence type="ECO:0000256" key="1">
    <source>
        <dbReference type="ARBA" id="ARBA00004186"/>
    </source>
</evidence>
<keyword evidence="5 10" id="KW-0067">ATP-binding</keyword>
<dbReference type="AlphaFoldDB" id="A0A9D4TJI3"/>
<dbReference type="GO" id="GO:0007018">
    <property type="term" value="P:microtubule-based movement"/>
    <property type="evidence" value="ECO:0007669"/>
    <property type="project" value="InterPro"/>
</dbReference>
<evidence type="ECO:0000256" key="12">
    <source>
        <dbReference type="SAM" id="MobiDB-lite"/>
    </source>
</evidence>
<feature type="region of interest" description="Disordered" evidence="12">
    <location>
        <begin position="934"/>
        <end position="958"/>
    </location>
</feature>
<evidence type="ECO:0000256" key="10">
    <source>
        <dbReference type="PROSITE-ProRule" id="PRU00283"/>
    </source>
</evidence>
<dbReference type="InterPro" id="IPR027417">
    <property type="entry name" value="P-loop_NTPase"/>
</dbReference>
<reference evidence="14" key="1">
    <citation type="journal article" date="2019" name="Plant J.">
        <title>Chlorella vulgaris genome assembly and annotation reveals the molecular basis for metabolic acclimation to high light conditions.</title>
        <authorList>
            <person name="Cecchin M."/>
            <person name="Marcolungo L."/>
            <person name="Rossato M."/>
            <person name="Girolomoni L."/>
            <person name="Cosentino E."/>
            <person name="Cuine S."/>
            <person name="Li-Beisson Y."/>
            <person name="Delledonne M."/>
            <person name="Ballottari M."/>
        </authorList>
    </citation>
    <scope>NUCLEOTIDE SEQUENCE</scope>
    <source>
        <strain evidence="14">211/11P</strain>
    </source>
</reference>
<dbReference type="SUPFAM" id="SSF52540">
    <property type="entry name" value="P-loop containing nucleoside triphosphate hydrolases"/>
    <property type="match status" value="1"/>
</dbReference>
<sequence length="1108" mass="115701">MAANNKPLSRANSTAQPPNGLDAVNVQVILRCRPPSKEEVAARTPQVVRCDEAMKAVTLTQSVPGASKQQTTRTYHFDKVFPSDTTQERLYSSAVSSIVEEVLEGFNCTIFAYGQTGTGKTHTMTGDIADELSAGAGVIPRAIHQIFGYLDGIASEYSVKCSYLELYNEEITDLLTIGADVPKVRIMEDRSGVVLAGIEESIVKSSKEIFALLEQGSSKRRTAETLLNKQSSRSHSVFIVTVSVREVTPEGDEVIRVGKLYLVDLAGSENITRSGAVEQRAKEAGNINKSLLTLGRVITALVEGQGHVPYRDSKLTRLLRDSLGGKTKTCIIATIAPTVQCQEETLSTLDYAHRAKNIKNKPEVNAKISKTTHLKEMNFEIEKLKQMLIATREKNGVYVPSTQYEEECTERRQLAARVEEMEADAEALAAQHELAREEWQRETAVQAAAHERQLGKVRSELSAARQELAAAQLTIQEREYAVAIQQRCEAALAAHAGALHAALAGAAADIGLLFQRWDEKNELEDGNLALVQELRDAAVQRLAAMEASVAEAAAAQARRFASSKQLLAGFAERKAGEAAQLRSSMAALQAQLEAAGAAAAGAADALQAAGSEALAGLGARQAQQLQEAQAAAAAAAQQLGGAYAALESSQAEEQRQLGCLLDQQRSAGEASLAATQAIVSAARKQLGGLQADTADIQAQVVQRLGAAAGAVDAFEGSFLEKTQAGHAALVQQISGMLASFVANAEAEVKSAASGLRTQLAGDQCSLEGSLAAVGSAAGTALACLHTNEGAVAAAHAGATAALVEGGASLGAALQASQRCGGGVRKAAASAAAASAASLAAHAAEVEAEVAEQTASLAQLAATQTAACGTALEGVGSTRATMQAAAEEGLAADGAAGSSLVALSEADSAALAGFTAEQQAALAGLSGLMQQRVGEQYRSDSNRDKVPAERQCAVPPHREITRLRAPPLEAVYAEFRSQLAGHSTVPQAGAVAAEGDMAEQAEEEEEAALESEEEDAAEDKHLPQQENAGDGNTAAAPSHQSRPAVPVLDTSALPAPKGGSKQRVLSPSALGKRSRAVENEAPLSGRSPSKLRGAFTRNQQRSARGERKD</sequence>
<dbReference type="OrthoDB" id="3176171at2759"/>
<evidence type="ECO:0000256" key="9">
    <source>
        <dbReference type="ARBA" id="ARBA00046159"/>
    </source>
</evidence>
<keyword evidence="6 10" id="KW-0505">Motor protein</keyword>
<dbReference type="InterPro" id="IPR019821">
    <property type="entry name" value="Kinesin_motor_CS"/>
</dbReference>
<feature type="compositionally biased region" description="Basic and acidic residues" evidence="12">
    <location>
        <begin position="934"/>
        <end position="947"/>
    </location>
</feature>
<feature type="domain" description="Kinesin motor" evidence="13">
    <location>
        <begin position="25"/>
        <end position="358"/>
    </location>
</feature>
<evidence type="ECO:0000256" key="2">
    <source>
        <dbReference type="ARBA" id="ARBA00022490"/>
    </source>
</evidence>
<evidence type="ECO:0000256" key="4">
    <source>
        <dbReference type="ARBA" id="ARBA00022741"/>
    </source>
</evidence>
<evidence type="ECO:0000256" key="5">
    <source>
        <dbReference type="ARBA" id="ARBA00022840"/>
    </source>
</evidence>
<name>A0A9D4TJI3_CHLVU</name>
<feature type="compositionally biased region" description="Polar residues" evidence="12">
    <location>
        <begin position="1"/>
        <end position="17"/>
    </location>
</feature>
<proteinExistence type="inferred from homology"/>
<evidence type="ECO:0000256" key="7">
    <source>
        <dbReference type="ARBA" id="ARBA00023212"/>
    </source>
</evidence>
<dbReference type="InterPro" id="IPR001752">
    <property type="entry name" value="Kinesin_motor_dom"/>
</dbReference>
<accession>A0A9D4TJI3</accession>
<dbReference type="PANTHER" id="PTHR47970">
    <property type="entry name" value="KINESIN-LIKE PROTEIN KIF11"/>
    <property type="match status" value="1"/>
</dbReference>
<dbReference type="CDD" id="cd01364">
    <property type="entry name" value="KISc_BimC_Eg5"/>
    <property type="match status" value="1"/>
</dbReference>
<dbReference type="InterPro" id="IPR047241">
    <property type="entry name" value="KIF11-like_kin_motor_dom"/>
</dbReference>
<keyword evidence="2" id="KW-0963">Cytoplasm</keyword>
<evidence type="ECO:0000313" key="15">
    <source>
        <dbReference type="Proteomes" id="UP001055712"/>
    </source>
</evidence>
<feature type="binding site" evidence="10">
    <location>
        <begin position="114"/>
        <end position="121"/>
    </location>
    <ligand>
        <name>ATP</name>
        <dbReference type="ChEBI" id="CHEBI:30616"/>
    </ligand>
</feature>
<dbReference type="PROSITE" id="PS50067">
    <property type="entry name" value="KINESIN_MOTOR_2"/>
    <property type="match status" value="1"/>
</dbReference>
<dbReference type="PROSITE" id="PS00411">
    <property type="entry name" value="KINESIN_MOTOR_1"/>
    <property type="match status" value="1"/>
</dbReference>
<gene>
    <name evidence="14" type="ORF">D9Q98_007103</name>
</gene>
<feature type="region of interest" description="Disordered" evidence="12">
    <location>
        <begin position="988"/>
        <end position="1108"/>
    </location>
</feature>
<dbReference type="EMBL" id="SIDB01000010">
    <property type="protein sequence ID" value="KAI3427166.1"/>
    <property type="molecule type" value="Genomic_DNA"/>
</dbReference>
<dbReference type="Proteomes" id="UP001055712">
    <property type="component" value="Unassembled WGS sequence"/>
</dbReference>
<keyword evidence="3" id="KW-0493">Microtubule</keyword>
<dbReference type="GO" id="GO:0090307">
    <property type="term" value="P:mitotic spindle assembly"/>
    <property type="evidence" value="ECO:0007669"/>
    <property type="project" value="TreeGrafter"/>
</dbReference>
<dbReference type="InterPro" id="IPR047149">
    <property type="entry name" value="KIF11-like"/>
</dbReference>
<dbReference type="SMART" id="SM00129">
    <property type="entry name" value="KISc"/>
    <property type="match status" value="1"/>
</dbReference>
<protein>
    <recommendedName>
        <fullName evidence="13">Kinesin motor domain-containing protein</fullName>
    </recommendedName>
</protein>
<keyword evidence="11" id="KW-0175">Coiled coil</keyword>
<comment type="caution">
    <text evidence="14">The sequence shown here is derived from an EMBL/GenBank/DDBJ whole genome shotgun (WGS) entry which is preliminary data.</text>
</comment>
<dbReference type="GO" id="GO:0008017">
    <property type="term" value="F:microtubule binding"/>
    <property type="evidence" value="ECO:0007669"/>
    <property type="project" value="InterPro"/>
</dbReference>
<dbReference type="GO" id="GO:0008574">
    <property type="term" value="F:plus-end-directed microtubule motor activity"/>
    <property type="evidence" value="ECO:0007669"/>
    <property type="project" value="TreeGrafter"/>
</dbReference>
<evidence type="ECO:0000256" key="6">
    <source>
        <dbReference type="ARBA" id="ARBA00023175"/>
    </source>
</evidence>
<evidence type="ECO:0000256" key="11">
    <source>
        <dbReference type="SAM" id="Coils"/>
    </source>
</evidence>
<reference evidence="14" key="2">
    <citation type="submission" date="2020-11" db="EMBL/GenBank/DDBJ databases">
        <authorList>
            <person name="Cecchin M."/>
            <person name="Marcolungo L."/>
            <person name="Rossato M."/>
            <person name="Girolomoni L."/>
            <person name="Cosentino E."/>
            <person name="Cuine S."/>
            <person name="Li-Beisson Y."/>
            <person name="Delledonne M."/>
            <person name="Ballottari M."/>
        </authorList>
    </citation>
    <scope>NUCLEOTIDE SEQUENCE</scope>
    <source>
        <strain evidence="14">211/11P</strain>
        <tissue evidence="14">Whole cell</tissue>
    </source>
</reference>
<dbReference type="FunFam" id="3.40.850.10:FF:000019">
    <property type="entry name" value="Kinesin-like protein KIN-5D"/>
    <property type="match status" value="1"/>
</dbReference>
<feature type="coiled-coil region" evidence="11">
    <location>
        <begin position="571"/>
        <end position="598"/>
    </location>
</feature>
<dbReference type="Pfam" id="PF00225">
    <property type="entry name" value="Kinesin"/>
    <property type="match status" value="1"/>
</dbReference>
<dbReference type="GO" id="GO:0072686">
    <property type="term" value="C:mitotic spindle"/>
    <property type="evidence" value="ECO:0007669"/>
    <property type="project" value="TreeGrafter"/>
</dbReference>
<keyword evidence="4 10" id="KW-0547">Nucleotide-binding</keyword>
<comment type="similarity">
    <text evidence="8">Belongs to the TRAFAC class myosin-kinesin ATPase superfamily. Kinesin family. KIN-5/BimC subfamily.</text>
</comment>
<dbReference type="GO" id="GO:0051231">
    <property type="term" value="P:spindle elongation"/>
    <property type="evidence" value="ECO:0007669"/>
    <property type="project" value="TreeGrafter"/>
</dbReference>
<evidence type="ECO:0000313" key="14">
    <source>
        <dbReference type="EMBL" id="KAI3427166.1"/>
    </source>
</evidence>
<dbReference type="InterPro" id="IPR036961">
    <property type="entry name" value="Kinesin_motor_dom_sf"/>
</dbReference>
<keyword evidence="15" id="KW-1185">Reference proteome</keyword>
<dbReference type="GO" id="GO:0005524">
    <property type="term" value="F:ATP binding"/>
    <property type="evidence" value="ECO:0007669"/>
    <property type="project" value="UniProtKB-UniRule"/>
</dbReference>
<organism evidence="14 15">
    <name type="scientific">Chlorella vulgaris</name>
    <name type="common">Green alga</name>
    <dbReference type="NCBI Taxonomy" id="3077"/>
    <lineage>
        <taxon>Eukaryota</taxon>
        <taxon>Viridiplantae</taxon>
        <taxon>Chlorophyta</taxon>
        <taxon>core chlorophytes</taxon>
        <taxon>Trebouxiophyceae</taxon>
        <taxon>Chlorellales</taxon>
        <taxon>Chlorellaceae</taxon>
        <taxon>Chlorella clade</taxon>
        <taxon>Chlorella</taxon>
    </lineage>
</organism>
<feature type="compositionally biased region" description="Acidic residues" evidence="12">
    <location>
        <begin position="995"/>
        <end position="1016"/>
    </location>
</feature>
<evidence type="ECO:0000256" key="8">
    <source>
        <dbReference type="ARBA" id="ARBA00034704"/>
    </source>
</evidence>
<feature type="coiled-coil region" evidence="11">
    <location>
        <begin position="374"/>
        <end position="474"/>
    </location>
</feature>
<dbReference type="PRINTS" id="PR00380">
    <property type="entry name" value="KINESINHEAVY"/>
</dbReference>
<keyword evidence="7" id="KW-0206">Cytoskeleton</keyword>
<dbReference type="GO" id="GO:0005876">
    <property type="term" value="C:spindle microtubule"/>
    <property type="evidence" value="ECO:0007669"/>
    <property type="project" value="TreeGrafter"/>
</dbReference>
<comment type="function">
    <text evidence="9">Responsible for microtubule translocation. May be important for the organization of phragmoplast-specific arrays of microtubules. Plays an essential role in stabilizing the mitotic spindle. Required during mitotic cytokinesis.</text>
</comment>